<dbReference type="InParanoid" id="D2VS28"/>
<feature type="compositionally biased region" description="Low complexity" evidence="1">
    <location>
        <begin position="26"/>
        <end position="63"/>
    </location>
</feature>
<dbReference type="Proteomes" id="UP000006671">
    <property type="component" value="Unassembled WGS sequence"/>
</dbReference>
<dbReference type="VEuPathDB" id="AmoebaDB:NAEGRDRAFT_81028"/>
<dbReference type="KEGG" id="ngr:NAEGRDRAFT_81028"/>
<accession>D2VS28</accession>
<reference evidence="2 3" key="1">
    <citation type="journal article" date="2010" name="Cell">
        <title>The genome of Naegleria gruberi illuminates early eukaryotic versatility.</title>
        <authorList>
            <person name="Fritz-Laylin L.K."/>
            <person name="Prochnik S.E."/>
            <person name="Ginger M.L."/>
            <person name="Dacks J.B."/>
            <person name="Carpenter M.L."/>
            <person name="Field M.C."/>
            <person name="Kuo A."/>
            <person name="Paredez A."/>
            <person name="Chapman J."/>
            <person name="Pham J."/>
            <person name="Shu S."/>
            <person name="Neupane R."/>
            <person name="Cipriano M."/>
            <person name="Mancuso J."/>
            <person name="Tu H."/>
            <person name="Salamov A."/>
            <person name="Lindquist E."/>
            <person name="Shapiro H."/>
            <person name="Lucas S."/>
            <person name="Grigoriev I.V."/>
            <person name="Cande W.Z."/>
            <person name="Fulton C."/>
            <person name="Rokhsar D.S."/>
            <person name="Dawson S.C."/>
        </authorList>
    </citation>
    <scope>NUCLEOTIDE SEQUENCE [LARGE SCALE GENOMIC DNA]</scope>
    <source>
        <strain evidence="2 3">NEG-M</strain>
    </source>
</reference>
<keyword evidence="3" id="KW-1185">Reference proteome</keyword>
<feature type="compositionally biased region" description="Polar residues" evidence="1">
    <location>
        <begin position="523"/>
        <end position="600"/>
    </location>
</feature>
<organism evidence="3">
    <name type="scientific">Naegleria gruberi</name>
    <name type="common">Amoeba</name>
    <dbReference type="NCBI Taxonomy" id="5762"/>
    <lineage>
        <taxon>Eukaryota</taxon>
        <taxon>Discoba</taxon>
        <taxon>Heterolobosea</taxon>
        <taxon>Tetramitia</taxon>
        <taxon>Eutetramitia</taxon>
        <taxon>Vahlkampfiidae</taxon>
        <taxon>Naegleria</taxon>
    </lineage>
</organism>
<feature type="compositionally biased region" description="Low complexity" evidence="1">
    <location>
        <begin position="84"/>
        <end position="105"/>
    </location>
</feature>
<gene>
    <name evidence="2" type="ORF">NAEGRDRAFT_81028</name>
</gene>
<evidence type="ECO:0000313" key="2">
    <source>
        <dbReference type="EMBL" id="EFC40346.1"/>
    </source>
</evidence>
<dbReference type="AlphaFoldDB" id="D2VS28"/>
<proteinExistence type="predicted"/>
<feature type="compositionally biased region" description="Polar residues" evidence="1">
    <location>
        <begin position="476"/>
        <end position="508"/>
    </location>
</feature>
<feature type="region of interest" description="Disordered" evidence="1">
    <location>
        <begin position="143"/>
        <end position="170"/>
    </location>
</feature>
<dbReference type="RefSeq" id="XP_002673090.1">
    <property type="nucleotide sequence ID" value="XM_002673044.1"/>
</dbReference>
<name>D2VS28_NAEGR</name>
<dbReference type="EMBL" id="GG738893">
    <property type="protein sequence ID" value="EFC40346.1"/>
    <property type="molecule type" value="Genomic_DNA"/>
</dbReference>
<protein>
    <submittedName>
        <fullName evidence="2">Predicted protein</fullName>
    </submittedName>
</protein>
<dbReference type="GeneID" id="8854707"/>
<sequence length="749" mass="83240">MPFLRSDKDKVIQNQSLFLSKPPRGSSGTPKRTVSSSSSSSSMNTATTPSSSKASSSQTSTPQRNKKNQSTPTTRPLLLKRKQPTTPTNTSTPSSSNPSNHHNSNNLKLIKKYSNSDPKYNNQLIRRVEKKIAPQLDFSDLLSSSSEEEEDVRMKKRKYEDFDSGSESSDHSFIGKKLVIDQVREKKASCKASNISNNGNAAASSSGLHNNINLNTISKANHNINNINNNKNTNTSIISNSNHLNNIINNQSSTGTSSSNNIIHDNFSIYLCTINSEGHSPVPSRCIKDDGLTKKIICCLENPDNDQLITLKLINNTNHDTITYFNIDGKELHNNMVAVLKRKTEMFLRGMINEDGHVVPLCMKVPQEASDCDEEDCIREERKIIAKVFKCVIKEETQFDATIVKNSCVKLEPKSKPGLNQNLAVGVGNHQIVEQTSDLHNVTIEGMEDQVWKLLELVYLNKDMYMRKSDIKKSTMNISSSTPKTLSNNMTLPMNSETPPPQLKSNSSTPPPPSVKCTLPSDVISTSTASPVIRNQTAHIKSTPQKGTQITSSPVTSNSHSTTVNLKNNFQPSSTNTITHPMSSHPSTSQTNLASPSKQESVQREAEPINDPEELVLTQPQIEDAMEDDDVLIIDVVQKEVPKEKEEYVSEKFRQNLINYAKQLNPDTIKSFLPQSMQWVQLLKTCGLSAEDIKKATNMNNPFTGSSFIVRTLDDTTMNQFGFSQKAIQILRIVRAHLLFNKDEFGLQF</sequence>
<feature type="compositionally biased region" description="Basic and acidic residues" evidence="1">
    <location>
        <begin position="1"/>
        <end position="11"/>
    </location>
</feature>
<feature type="region of interest" description="Disordered" evidence="1">
    <location>
        <begin position="476"/>
        <end position="615"/>
    </location>
</feature>
<feature type="region of interest" description="Disordered" evidence="1">
    <location>
        <begin position="1"/>
        <end position="105"/>
    </location>
</feature>
<evidence type="ECO:0000313" key="3">
    <source>
        <dbReference type="Proteomes" id="UP000006671"/>
    </source>
</evidence>
<evidence type="ECO:0000256" key="1">
    <source>
        <dbReference type="SAM" id="MobiDB-lite"/>
    </source>
</evidence>